<dbReference type="GO" id="GO:0008682">
    <property type="term" value="F:3-demethoxyubiquinol 3-hydroxylase activity"/>
    <property type="evidence" value="ECO:0007669"/>
    <property type="project" value="TreeGrafter"/>
</dbReference>
<reference evidence="8 9" key="1">
    <citation type="submission" date="2017-05" db="EMBL/GenBank/DDBJ databases">
        <authorList>
            <person name="Song R."/>
            <person name="Chenine A.L."/>
            <person name="Ruprecht R.M."/>
        </authorList>
    </citation>
    <scope>NUCLEOTIDE SEQUENCE [LARGE SCALE GENOMIC DNA]</scope>
    <source>
        <strain evidence="8">SW32</strain>
    </source>
</reference>
<dbReference type="NCBIfam" id="TIGR01988">
    <property type="entry name" value="Ubi-OHases"/>
    <property type="match status" value="1"/>
</dbReference>
<dbReference type="GO" id="GO:0071949">
    <property type="term" value="F:FAD binding"/>
    <property type="evidence" value="ECO:0007669"/>
    <property type="project" value="InterPro"/>
</dbReference>
<comment type="similarity">
    <text evidence="3">Belongs to the UbiH/COQ6 family.</text>
</comment>
<sequence>MTETSTITSDIVIVGGGIAGLAMAARLAHRTAFTITVLDSDRAPEMPDETLQLRTTSLNSAAMRLLEEAGVMAHLPSRFLTDFDRLEAGSRNAPDALSFSARDIDLARFGVFVENNRLRTALWQTLMPMAQVTLISESRLSSLQRHDDHVDGLLDDGRALNARLIIGADGARSQVRHLAGISSQQRDYAQEAMIINVRLTEAPGNTTWQIFTPSGPVALLPLHDRQASLIWYDRPGQVQKRMDMDDDALRTAILEAFPTRLGQIEAILERGRFPIRRLHAQRYAGKRVALIGDAAHVIHPMAGQGINLGLADVMALAEALEHESDPGAAQALSRYQRRQWPRNAAMLTGVEQLHHLFTLPFAPLRTLAERGLKGADRMAPVKRFMMSLATGQPLTNARGTEDHDTQP</sequence>
<dbReference type="PANTHER" id="PTHR43876">
    <property type="entry name" value="UBIQUINONE BIOSYNTHESIS MONOOXYGENASE COQ6, MITOCHONDRIAL"/>
    <property type="match status" value="1"/>
</dbReference>
<proteinExistence type="inferred from homology"/>
<dbReference type="Gene3D" id="3.50.50.60">
    <property type="entry name" value="FAD/NAD(P)-binding domain"/>
    <property type="match status" value="2"/>
</dbReference>
<evidence type="ECO:0000256" key="6">
    <source>
        <dbReference type="ARBA" id="ARBA00023002"/>
    </source>
</evidence>
<dbReference type="EMBL" id="CP021358">
    <property type="protein sequence ID" value="ART63028.1"/>
    <property type="molecule type" value="Genomic_DNA"/>
</dbReference>
<keyword evidence="4" id="KW-0285">Flavoprotein</keyword>
<dbReference type="UniPathway" id="UPA00232"/>
<keyword evidence="5" id="KW-0274">FAD</keyword>
<dbReference type="KEGG" id="kma:B9H00_08165"/>
<dbReference type="Pfam" id="PF01494">
    <property type="entry name" value="FAD_binding_3"/>
    <property type="match status" value="1"/>
</dbReference>
<dbReference type="PANTHER" id="PTHR43876:SF10">
    <property type="entry name" value="3-DEMETHOXYUBIQUINOL 3-HYDROXYLASE"/>
    <property type="match status" value="1"/>
</dbReference>
<dbReference type="InterPro" id="IPR010971">
    <property type="entry name" value="UbiH/COQ6"/>
</dbReference>
<dbReference type="InterPro" id="IPR002938">
    <property type="entry name" value="FAD-bd"/>
</dbReference>
<protein>
    <submittedName>
        <fullName evidence="8">Uncharacterized protein</fullName>
    </submittedName>
</protein>
<evidence type="ECO:0000256" key="1">
    <source>
        <dbReference type="ARBA" id="ARBA00001974"/>
    </source>
</evidence>
<comment type="cofactor">
    <cofactor evidence="1">
        <name>FAD</name>
        <dbReference type="ChEBI" id="CHEBI:57692"/>
    </cofactor>
</comment>
<dbReference type="InterPro" id="IPR051205">
    <property type="entry name" value="UbiH/COQ6_monooxygenase"/>
</dbReference>
<dbReference type="RefSeq" id="WP_086900239.1">
    <property type="nucleotide sequence ID" value="NZ_CP021358.1"/>
</dbReference>
<evidence type="ECO:0000313" key="9">
    <source>
        <dbReference type="Proteomes" id="UP000194457"/>
    </source>
</evidence>
<keyword evidence="7" id="KW-0503">Monooxygenase</keyword>
<comment type="pathway">
    <text evidence="2">Cofactor biosynthesis; ubiquinone biosynthesis.</text>
</comment>
<dbReference type="OrthoDB" id="9769565at2"/>
<evidence type="ECO:0000256" key="7">
    <source>
        <dbReference type="ARBA" id="ARBA00023033"/>
    </source>
</evidence>
<name>A0A240UNH4_9GAMM</name>
<gene>
    <name evidence="8" type="ORF">B9H00_08165</name>
</gene>
<keyword evidence="6" id="KW-0560">Oxidoreductase</keyword>
<evidence type="ECO:0000313" key="8">
    <source>
        <dbReference type="EMBL" id="ART63028.1"/>
    </source>
</evidence>
<evidence type="ECO:0000256" key="5">
    <source>
        <dbReference type="ARBA" id="ARBA00022827"/>
    </source>
</evidence>
<dbReference type="AlphaFoldDB" id="A0A240UNH4"/>
<evidence type="ECO:0000256" key="4">
    <source>
        <dbReference type="ARBA" id="ARBA00022630"/>
    </source>
</evidence>
<dbReference type="PRINTS" id="PR00420">
    <property type="entry name" value="RNGMNOXGNASE"/>
</dbReference>
<dbReference type="Proteomes" id="UP000194457">
    <property type="component" value="Chromosome"/>
</dbReference>
<dbReference type="GO" id="GO:0006744">
    <property type="term" value="P:ubiquinone biosynthetic process"/>
    <property type="evidence" value="ECO:0007669"/>
    <property type="project" value="UniProtKB-UniPathway"/>
</dbReference>
<keyword evidence="9" id="KW-1185">Reference proteome</keyword>
<evidence type="ECO:0000256" key="2">
    <source>
        <dbReference type="ARBA" id="ARBA00004749"/>
    </source>
</evidence>
<dbReference type="SUPFAM" id="SSF51905">
    <property type="entry name" value="FAD/NAD(P)-binding domain"/>
    <property type="match status" value="1"/>
</dbReference>
<evidence type="ECO:0000256" key="3">
    <source>
        <dbReference type="ARBA" id="ARBA00005349"/>
    </source>
</evidence>
<organism evidence="8 9">
    <name type="scientific">Kushneria marisflavi</name>
    <dbReference type="NCBI Taxonomy" id="157779"/>
    <lineage>
        <taxon>Bacteria</taxon>
        <taxon>Pseudomonadati</taxon>
        <taxon>Pseudomonadota</taxon>
        <taxon>Gammaproteobacteria</taxon>
        <taxon>Oceanospirillales</taxon>
        <taxon>Halomonadaceae</taxon>
        <taxon>Kushneria</taxon>
    </lineage>
</organism>
<accession>A0A240UNH4</accession>
<dbReference type="InterPro" id="IPR036188">
    <property type="entry name" value="FAD/NAD-bd_sf"/>
</dbReference>